<dbReference type="AlphaFoldDB" id="A0AAV5T9G8"/>
<dbReference type="Pfam" id="PF13905">
    <property type="entry name" value="Thioredoxin_8"/>
    <property type="match status" value="1"/>
</dbReference>
<accession>A0AAV5T9G8</accession>
<evidence type="ECO:0000313" key="3">
    <source>
        <dbReference type="Proteomes" id="UP001432027"/>
    </source>
</evidence>
<dbReference type="Proteomes" id="UP001432027">
    <property type="component" value="Unassembled WGS sequence"/>
</dbReference>
<sequence>MSKFADMELVIDDGSTVDAASHVQGKIVALYLVDVDEADCNTIARNLNELEDKLEVAGKPFEVIVMSADREEKRLIESSFGMGQWSRFDSMTMIEPLLAEYNMLDAPALRIVSSDGTEVADFAVEELQDFANGGTSATDLYEEWKANELMDD</sequence>
<name>A0AAV5T9G8_9BILA</name>
<organism evidence="2 3">
    <name type="scientific">Pristionchus entomophagus</name>
    <dbReference type="NCBI Taxonomy" id="358040"/>
    <lineage>
        <taxon>Eukaryota</taxon>
        <taxon>Metazoa</taxon>
        <taxon>Ecdysozoa</taxon>
        <taxon>Nematoda</taxon>
        <taxon>Chromadorea</taxon>
        <taxon>Rhabditida</taxon>
        <taxon>Rhabditina</taxon>
        <taxon>Diplogasteromorpha</taxon>
        <taxon>Diplogasteroidea</taxon>
        <taxon>Neodiplogasteridae</taxon>
        <taxon>Pristionchus</taxon>
    </lineage>
</organism>
<reference evidence="2" key="1">
    <citation type="submission" date="2023-10" db="EMBL/GenBank/DDBJ databases">
        <title>Genome assembly of Pristionchus species.</title>
        <authorList>
            <person name="Yoshida K."/>
            <person name="Sommer R.J."/>
        </authorList>
    </citation>
    <scope>NUCLEOTIDE SEQUENCE</scope>
    <source>
        <strain evidence="2">RS0144</strain>
    </source>
</reference>
<comment type="caution">
    <text evidence="2">The sequence shown here is derived from an EMBL/GenBank/DDBJ whole genome shotgun (WGS) entry which is preliminary data.</text>
</comment>
<evidence type="ECO:0000259" key="1">
    <source>
        <dbReference type="Pfam" id="PF13905"/>
    </source>
</evidence>
<dbReference type="Gene3D" id="3.40.30.10">
    <property type="entry name" value="Glutaredoxin"/>
    <property type="match status" value="1"/>
</dbReference>
<dbReference type="InterPro" id="IPR012336">
    <property type="entry name" value="Thioredoxin-like_fold"/>
</dbReference>
<dbReference type="EMBL" id="BTSX01000004">
    <property type="protein sequence ID" value="GMS92217.1"/>
    <property type="molecule type" value="Genomic_DNA"/>
</dbReference>
<keyword evidence="3" id="KW-1185">Reference proteome</keyword>
<protein>
    <recommendedName>
        <fullName evidence="1">Thioredoxin-like fold domain-containing protein</fullName>
    </recommendedName>
</protein>
<proteinExistence type="predicted"/>
<gene>
    <name evidence="2" type="ORF">PENTCL1PPCAC_14392</name>
</gene>
<dbReference type="InterPro" id="IPR036249">
    <property type="entry name" value="Thioredoxin-like_sf"/>
</dbReference>
<feature type="domain" description="Thioredoxin-like fold" evidence="1">
    <location>
        <begin position="25"/>
        <end position="117"/>
    </location>
</feature>
<evidence type="ECO:0000313" key="2">
    <source>
        <dbReference type="EMBL" id="GMS92217.1"/>
    </source>
</evidence>
<dbReference type="SUPFAM" id="SSF52833">
    <property type="entry name" value="Thioredoxin-like"/>
    <property type="match status" value="1"/>
</dbReference>